<protein>
    <submittedName>
        <fullName evidence="1">Uncharacterized protein</fullName>
    </submittedName>
</protein>
<dbReference type="InterPro" id="IPR049749">
    <property type="entry name" value="SCO2521-like"/>
</dbReference>
<keyword evidence="2" id="KW-1185">Reference proteome</keyword>
<comment type="caution">
    <text evidence="1">The sequence shown here is derived from an EMBL/GenBank/DDBJ whole genome shotgun (WGS) entry which is preliminary data.</text>
</comment>
<dbReference type="RefSeq" id="WP_121158060.1">
    <property type="nucleotide sequence ID" value="NZ_RBKT01000001.1"/>
</dbReference>
<name>A0A495JLW6_9ACTN</name>
<reference evidence="1 2" key="1">
    <citation type="submission" date="2018-10" db="EMBL/GenBank/DDBJ databases">
        <title>Sequencing the genomes of 1000 actinobacteria strains.</title>
        <authorList>
            <person name="Klenk H.-P."/>
        </authorList>
    </citation>
    <scope>NUCLEOTIDE SEQUENCE [LARGE SCALE GENOMIC DNA]</scope>
    <source>
        <strain evidence="1 2">DSM 45175</strain>
    </source>
</reference>
<sequence length="310" mass="34137">MLTVGEVHTGLLQNSTALSLDRTAQLLDLLTGERVRRSERPIAYAVSPDQLTGVDCRLPTSTGSRSRGVGTVVSHAAVTGGHVLQGSTHTRIARAAANRRLVWSHYLSRPGQVETIGKVDVRDMTRGFLGAAYQSPALNLGAISARSMDTVQASATLDHRPPFRAQRTCLRWVLLPAEDPETELSGTFRVESDTLRTLELTVADRDVQTIVELCEDLALHDWLLTTLLALMEASLTGPGSRSQKLDRLRPAIDCLLHLWMPAARLDESVLPVWQALERRPGFTRQWESSVNRIRDQVSLSAIALLETPTR</sequence>
<dbReference type="NCBIfam" id="NF040565">
    <property type="entry name" value="SCO2521_fam"/>
    <property type="match status" value="1"/>
</dbReference>
<gene>
    <name evidence="1" type="ORF">BDK92_4011</name>
</gene>
<proteinExistence type="predicted"/>
<dbReference type="Proteomes" id="UP000277671">
    <property type="component" value="Unassembled WGS sequence"/>
</dbReference>
<accession>A0A495JLW6</accession>
<dbReference type="EMBL" id="RBKT01000001">
    <property type="protein sequence ID" value="RKR89655.1"/>
    <property type="molecule type" value="Genomic_DNA"/>
</dbReference>
<evidence type="ECO:0000313" key="1">
    <source>
        <dbReference type="EMBL" id="RKR89655.1"/>
    </source>
</evidence>
<evidence type="ECO:0000313" key="2">
    <source>
        <dbReference type="Proteomes" id="UP000277671"/>
    </source>
</evidence>
<organism evidence="1 2">
    <name type="scientific">Micromonospora pisi</name>
    <dbReference type="NCBI Taxonomy" id="589240"/>
    <lineage>
        <taxon>Bacteria</taxon>
        <taxon>Bacillati</taxon>
        <taxon>Actinomycetota</taxon>
        <taxon>Actinomycetes</taxon>
        <taxon>Micromonosporales</taxon>
        <taxon>Micromonosporaceae</taxon>
        <taxon>Micromonospora</taxon>
    </lineage>
</organism>
<dbReference type="AlphaFoldDB" id="A0A495JLW6"/>
<dbReference type="OrthoDB" id="3210171at2"/>